<evidence type="ECO:0000313" key="2">
    <source>
        <dbReference type="EMBL" id="EYU39839.1"/>
    </source>
</evidence>
<dbReference type="InterPro" id="IPR050796">
    <property type="entry name" value="SCF_F-box_component"/>
</dbReference>
<reference evidence="2 3" key="1">
    <citation type="journal article" date="2013" name="Proc. Natl. Acad. Sci. U.S.A.">
        <title>Fine-scale variation in meiotic recombination in Mimulus inferred from population shotgun sequencing.</title>
        <authorList>
            <person name="Hellsten U."/>
            <person name="Wright K.M."/>
            <person name="Jenkins J."/>
            <person name="Shu S."/>
            <person name="Yuan Y."/>
            <person name="Wessler S.R."/>
            <person name="Schmutz J."/>
            <person name="Willis J.H."/>
            <person name="Rokhsar D.S."/>
        </authorList>
    </citation>
    <scope>NUCLEOTIDE SEQUENCE [LARGE SCALE GENOMIC DNA]</scope>
    <source>
        <strain evidence="3">cv. DUN x IM62</strain>
    </source>
</reference>
<organism evidence="2 3">
    <name type="scientific">Erythranthe guttata</name>
    <name type="common">Yellow monkey flower</name>
    <name type="synonym">Mimulus guttatus</name>
    <dbReference type="NCBI Taxonomy" id="4155"/>
    <lineage>
        <taxon>Eukaryota</taxon>
        <taxon>Viridiplantae</taxon>
        <taxon>Streptophyta</taxon>
        <taxon>Embryophyta</taxon>
        <taxon>Tracheophyta</taxon>
        <taxon>Spermatophyta</taxon>
        <taxon>Magnoliopsida</taxon>
        <taxon>eudicotyledons</taxon>
        <taxon>Gunneridae</taxon>
        <taxon>Pentapetalae</taxon>
        <taxon>asterids</taxon>
        <taxon>lamiids</taxon>
        <taxon>Lamiales</taxon>
        <taxon>Phrymaceae</taxon>
        <taxon>Erythranthe</taxon>
    </lineage>
</organism>
<dbReference type="SMART" id="SM00256">
    <property type="entry name" value="FBOX"/>
    <property type="match status" value="1"/>
</dbReference>
<dbReference type="CDD" id="cd22157">
    <property type="entry name" value="F-box_AtFBW1-like"/>
    <property type="match status" value="1"/>
</dbReference>
<dbReference type="EMBL" id="KI630443">
    <property type="protein sequence ID" value="EYU39839.1"/>
    <property type="molecule type" value="Genomic_DNA"/>
</dbReference>
<dbReference type="PANTHER" id="PTHR31672:SF13">
    <property type="entry name" value="F-BOX PROTEIN CPR30-LIKE"/>
    <property type="match status" value="1"/>
</dbReference>
<dbReference type="eggNOG" id="ENOG502S2YF">
    <property type="taxonomic scope" value="Eukaryota"/>
</dbReference>
<dbReference type="NCBIfam" id="TIGR01640">
    <property type="entry name" value="F_box_assoc_1"/>
    <property type="match status" value="1"/>
</dbReference>
<dbReference type="Gene3D" id="1.20.1280.50">
    <property type="match status" value="1"/>
</dbReference>
<dbReference type="InterPro" id="IPR036047">
    <property type="entry name" value="F-box-like_dom_sf"/>
</dbReference>
<accession>A0A022RIM6</accession>
<dbReference type="KEGG" id="egt:105955377"/>
<dbReference type="Proteomes" id="UP000030748">
    <property type="component" value="Unassembled WGS sequence"/>
</dbReference>
<sequence>MANPFIPDEILLDIFSRLPAKSVVRYRSLSKKWRTVLSTKHFVELHLARNPHQESFIFISSEHLTVHSIDKIEGAAAAVSRKIELPNKCLRVVGSCDGLVLLRNDEGGIFLLNPVTLQFASVLPASPRQALIHFKFGFGYDSSVDDYKIFRYYVRDLVIPGVFLDVYSVRGGFWKSVENPAYIPNHFEIGHGAFLNGAIHWLAKKPIELDYRIAAFDFAREVFDEILLPIGIDEDGFVLRYKLVVFDGCLCLVEYKMNSGTDVWIMKDYGVAESWTKYDFRGELTPLCYIHKGEDVLVSKSGSLHFYNLKERKSRGVVVDGGAVMLREGCMFAGSIVSPFADN</sequence>
<evidence type="ECO:0000259" key="1">
    <source>
        <dbReference type="PROSITE" id="PS50181"/>
    </source>
</evidence>
<dbReference type="Pfam" id="PF00646">
    <property type="entry name" value="F-box"/>
    <property type="match status" value="1"/>
</dbReference>
<dbReference type="OrthoDB" id="591557at2759"/>
<dbReference type="InterPro" id="IPR017451">
    <property type="entry name" value="F-box-assoc_interact_dom"/>
</dbReference>
<dbReference type="InterPro" id="IPR006527">
    <property type="entry name" value="F-box-assoc_dom_typ1"/>
</dbReference>
<keyword evidence="3" id="KW-1185">Reference proteome</keyword>
<evidence type="ECO:0000313" key="3">
    <source>
        <dbReference type="Proteomes" id="UP000030748"/>
    </source>
</evidence>
<dbReference type="SUPFAM" id="SSF81383">
    <property type="entry name" value="F-box domain"/>
    <property type="match status" value="1"/>
</dbReference>
<dbReference type="Pfam" id="PF07734">
    <property type="entry name" value="FBA_1"/>
    <property type="match status" value="1"/>
</dbReference>
<dbReference type="AlphaFoldDB" id="A0A022RIM6"/>
<dbReference type="STRING" id="4155.A0A022RIM6"/>
<feature type="domain" description="F-box" evidence="1">
    <location>
        <begin position="1"/>
        <end position="45"/>
    </location>
</feature>
<proteinExistence type="predicted"/>
<dbReference type="OMA" id="LWRRLEC"/>
<dbReference type="PROSITE" id="PS50181">
    <property type="entry name" value="FBOX"/>
    <property type="match status" value="1"/>
</dbReference>
<dbReference type="PANTHER" id="PTHR31672">
    <property type="entry name" value="BNACNNG10540D PROTEIN"/>
    <property type="match status" value="1"/>
</dbReference>
<protein>
    <recommendedName>
        <fullName evidence="1">F-box domain-containing protein</fullName>
    </recommendedName>
</protein>
<gene>
    <name evidence="2" type="ORF">MIMGU_mgv1a009404mg</name>
</gene>
<dbReference type="InterPro" id="IPR001810">
    <property type="entry name" value="F-box_dom"/>
</dbReference>
<name>A0A022RIM6_ERYGU</name>
<dbReference type="PhylomeDB" id="A0A022RIM6"/>